<dbReference type="STRING" id="584787.GCA_001247655_02604"/>
<organism evidence="7 8">
    <name type="scientific">Gallaecimonas pentaromativorans</name>
    <dbReference type="NCBI Taxonomy" id="584787"/>
    <lineage>
        <taxon>Bacteria</taxon>
        <taxon>Pseudomonadati</taxon>
        <taxon>Pseudomonadota</taxon>
        <taxon>Gammaproteobacteria</taxon>
        <taxon>Enterobacterales</taxon>
        <taxon>Gallaecimonadaceae</taxon>
        <taxon>Gallaecimonas</taxon>
    </lineage>
</organism>
<comment type="caution">
    <text evidence="7">The sequence shown here is derived from an EMBL/GenBank/DDBJ whole genome shotgun (WGS) entry which is preliminary data.</text>
</comment>
<dbReference type="GO" id="GO:0005737">
    <property type="term" value="C:cytoplasm"/>
    <property type="evidence" value="ECO:0007669"/>
    <property type="project" value="UniProtKB-SubCell"/>
</dbReference>
<evidence type="ECO:0000256" key="1">
    <source>
        <dbReference type="ARBA" id="ARBA00004496"/>
    </source>
</evidence>
<feature type="domain" description="UspA" evidence="6">
    <location>
        <begin position="4"/>
        <end position="146"/>
    </location>
</feature>
<dbReference type="RefSeq" id="WP_050658168.1">
    <property type="nucleotide sequence ID" value="NZ_JBLXAC010000004.1"/>
</dbReference>
<dbReference type="PANTHER" id="PTHR47892">
    <property type="entry name" value="UNIVERSAL STRESS PROTEIN E"/>
    <property type="match status" value="1"/>
</dbReference>
<feature type="domain" description="UspA" evidence="6">
    <location>
        <begin position="178"/>
        <end position="298"/>
    </location>
</feature>
<keyword evidence="8" id="KW-1185">Reference proteome</keyword>
<dbReference type="EMBL" id="RJUL01000004">
    <property type="protein sequence ID" value="ROQ27515.1"/>
    <property type="molecule type" value="Genomic_DNA"/>
</dbReference>
<comment type="function">
    <text evidence="4">Required for resistance to DNA-damaging agents.</text>
</comment>
<dbReference type="InterPro" id="IPR006016">
    <property type="entry name" value="UspA"/>
</dbReference>
<evidence type="ECO:0000256" key="4">
    <source>
        <dbReference type="ARBA" id="ARBA00037131"/>
    </source>
</evidence>
<evidence type="ECO:0000313" key="8">
    <source>
        <dbReference type="Proteomes" id="UP000268033"/>
    </source>
</evidence>
<dbReference type="PANTHER" id="PTHR47892:SF1">
    <property type="entry name" value="UNIVERSAL STRESS PROTEIN E"/>
    <property type="match status" value="1"/>
</dbReference>
<gene>
    <name evidence="7" type="ORF">EDC28_104165</name>
</gene>
<evidence type="ECO:0000256" key="5">
    <source>
        <dbReference type="ARBA" id="ARBA00040919"/>
    </source>
</evidence>
<proteinExistence type="inferred from homology"/>
<reference evidence="7 8" key="1">
    <citation type="submission" date="2018-11" db="EMBL/GenBank/DDBJ databases">
        <title>Genomic Encyclopedia of Type Strains, Phase IV (KMG-IV): sequencing the most valuable type-strain genomes for metagenomic binning, comparative biology and taxonomic classification.</title>
        <authorList>
            <person name="Goeker M."/>
        </authorList>
    </citation>
    <scope>NUCLEOTIDE SEQUENCE [LARGE SCALE GENOMIC DNA]</scope>
    <source>
        <strain evidence="7 8">DSM 21945</strain>
    </source>
</reference>
<dbReference type="OrthoDB" id="239260at2"/>
<dbReference type="Gene3D" id="3.40.50.12370">
    <property type="match status" value="1"/>
</dbReference>
<evidence type="ECO:0000259" key="6">
    <source>
        <dbReference type="Pfam" id="PF00582"/>
    </source>
</evidence>
<evidence type="ECO:0000256" key="3">
    <source>
        <dbReference type="ARBA" id="ARBA00022490"/>
    </source>
</evidence>
<dbReference type="CDD" id="cd23660">
    <property type="entry name" value="USP-E_repeat2"/>
    <property type="match status" value="1"/>
</dbReference>
<comment type="similarity">
    <text evidence="2">Belongs to the universal stress protein A family.</text>
</comment>
<dbReference type="AlphaFoldDB" id="A0A3N1PFT4"/>
<comment type="subcellular location">
    <subcellularLocation>
        <location evidence="1">Cytoplasm</location>
    </subcellularLocation>
</comment>
<dbReference type="SUPFAM" id="SSF52402">
    <property type="entry name" value="Adenine nucleotide alpha hydrolases-like"/>
    <property type="match status" value="2"/>
</dbReference>
<sequence length="304" mass="33399">MADFNKILVVVDPNETQQPALSRAAFLAKKTGAQITLFLTIYDFSYEMTTMLSSSEREAMRNGILSQRREWLDELAKPLQADGIKVETLTAWHNRPYESILKAVNEGGFDVLFKSTHEHSTLKAVIFTPTDWHLLRKCPVPVMLVKDHEWPENGVVLAAVNCGSEDDAHQQLDDVITREGKAIAELINADLHLVTAYPGTPVNIAIEIPEFDPQAYTQAMKEHHEKQAKEHAAAFGIAGDHIHVKEGLPEDVIPAVAESLNAELVIMGTVGRTGLTAALIGNTAEQVIDRLESDLLALKPAAKG</sequence>
<dbReference type="Proteomes" id="UP000268033">
    <property type="component" value="Unassembled WGS sequence"/>
</dbReference>
<evidence type="ECO:0000256" key="2">
    <source>
        <dbReference type="ARBA" id="ARBA00008791"/>
    </source>
</evidence>
<keyword evidence="3" id="KW-0963">Cytoplasm</keyword>
<accession>A0A3N1PFT4</accession>
<dbReference type="Pfam" id="PF00582">
    <property type="entry name" value="Usp"/>
    <property type="match status" value="2"/>
</dbReference>
<evidence type="ECO:0000313" key="7">
    <source>
        <dbReference type="EMBL" id="ROQ27515.1"/>
    </source>
</evidence>
<dbReference type="NCBIfam" id="NF008380">
    <property type="entry name" value="PRK11175.1"/>
    <property type="match status" value="1"/>
</dbReference>
<name>A0A3N1PFT4_9GAMM</name>
<protein>
    <recommendedName>
        <fullName evidence="5">Universal stress protein E</fullName>
    </recommendedName>
</protein>